<dbReference type="EMBL" id="CP050066">
    <property type="protein sequence ID" value="QIP09540.1"/>
    <property type="molecule type" value="Genomic_DNA"/>
</dbReference>
<sequence>MVRTAEFGVGETRKLMDNRRSSSIEALAGKVDPGAMAAKMGNTIDESRTLQKTYLPRRSRWSGWSTRPGRSGAGD</sequence>
<proteinExistence type="predicted"/>
<evidence type="ECO:0000313" key="1">
    <source>
        <dbReference type="EMBL" id="QIP09540.1"/>
    </source>
</evidence>
<dbReference type="Proteomes" id="UP000500895">
    <property type="component" value="Chromosome"/>
</dbReference>
<name>A0A6G9AAQ9_9BRAD</name>
<dbReference type="RefSeq" id="WP_166469193.1">
    <property type="nucleotide sequence ID" value="NZ_CP050066.2"/>
</dbReference>
<protein>
    <submittedName>
        <fullName evidence="1">Uncharacterized protein</fullName>
    </submittedName>
</protein>
<reference evidence="1 2" key="1">
    <citation type="journal article" date="2020" name="Int. J. Syst. Evol. Microbiol.">
        <title>Description and complete genome sequences of Bradyrhizobium symbiodeficiens sp. nov., a non-symbiotic bacterium associated with legumes native to Canada.</title>
        <authorList>
            <person name="Bromfield E.S.P."/>
            <person name="Cloutier S."/>
            <person name="Nguyen H.D.T."/>
        </authorList>
    </citation>
    <scope>NUCLEOTIDE SEQUENCE [LARGE SCALE GENOMIC DNA]</scope>
    <source>
        <strain evidence="1 2">101S1MB</strain>
    </source>
</reference>
<accession>A0A6G9AAQ9</accession>
<organism evidence="1 2">
    <name type="scientific">Bradyrhizobium symbiodeficiens</name>
    <dbReference type="NCBI Taxonomy" id="1404367"/>
    <lineage>
        <taxon>Bacteria</taxon>
        <taxon>Pseudomonadati</taxon>
        <taxon>Pseudomonadota</taxon>
        <taxon>Alphaproteobacteria</taxon>
        <taxon>Hyphomicrobiales</taxon>
        <taxon>Nitrobacteraceae</taxon>
        <taxon>Bradyrhizobium</taxon>
    </lineage>
</organism>
<gene>
    <name evidence="1" type="ORF">HAV00_26285</name>
</gene>
<evidence type="ECO:0000313" key="2">
    <source>
        <dbReference type="Proteomes" id="UP000500895"/>
    </source>
</evidence>
<dbReference type="AlphaFoldDB" id="A0A6G9AAQ9"/>